<dbReference type="GO" id="GO:0016020">
    <property type="term" value="C:membrane"/>
    <property type="evidence" value="ECO:0007669"/>
    <property type="project" value="InterPro"/>
</dbReference>
<sequence>MNPGPRPAAASDRIHTHPQRITAALLVGYLLLAGGFAYLSLESSLRTPPAGILVLGTAAIATIVIRHRLPTLAFAAALALLPLTFALGTGAEAVLIVPALFRAGAELIPRRAWGAFSVSAAVGIVAAVVLAFRLRLGPPILGLAPRAAYDEWPTDWISAATVYLVVALITTLIGINVGHRRRHISSLVERAEQMERERDQQASIARALERERIAREMHDVIAHSLAVMIALADGADAATSSSRPDEAHRAIKRVAETGRRTLGEVRLLLGAVRRNQDPGQPSVPTTLGIDDLPALADGFRTAGLPVRLEVSGHLTAHSSLAGLTTYRIVQESLTNVLRHARDVRDVHVQVQLREREAVIVVEDTSAPVSDEIVDGRGLVGIRERAAFYDGDVTAGPRAAGGWRVEVRLPMEEP</sequence>
<proteinExistence type="predicted"/>
<evidence type="ECO:0000256" key="6">
    <source>
        <dbReference type="ARBA" id="ARBA00022777"/>
    </source>
</evidence>
<dbReference type="PANTHER" id="PTHR24421:SF10">
    <property type="entry name" value="NITRATE_NITRITE SENSOR PROTEIN NARQ"/>
    <property type="match status" value="1"/>
</dbReference>
<evidence type="ECO:0000256" key="5">
    <source>
        <dbReference type="ARBA" id="ARBA00022741"/>
    </source>
</evidence>
<feature type="domain" description="Signal transduction histidine kinase subgroup 3 dimerisation and phosphoacceptor" evidence="10">
    <location>
        <begin position="209"/>
        <end position="275"/>
    </location>
</feature>
<evidence type="ECO:0000313" key="11">
    <source>
        <dbReference type="EMBL" id="AQP43579.1"/>
    </source>
</evidence>
<keyword evidence="5" id="KW-0547">Nucleotide-binding</keyword>
<feature type="domain" description="Histidine kinase/HSP90-like ATPase" evidence="9">
    <location>
        <begin position="326"/>
        <end position="411"/>
    </location>
</feature>
<comment type="catalytic activity">
    <reaction evidence="1">
        <text>ATP + protein L-histidine = ADP + protein N-phospho-L-histidine.</text>
        <dbReference type="EC" id="2.7.13.3"/>
    </reaction>
</comment>
<dbReference type="CDD" id="cd16917">
    <property type="entry name" value="HATPase_UhpB-NarQ-NarX-like"/>
    <property type="match status" value="1"/>
</dbReference>
<dbReference type="Gene3D" id="1.20.5.1930">
    <property type="match status" value="1"/>
</dbReference>
<dbReference type="Proteomes" id="UP000188324">
    <property type="component" value="Chromosome"/>
</dbReference>
<gene>
    <name evidence="11" type="ORF">RPIT_01040</name>
</gene>
<evidence type="ECO:0000256" key="4">
    <source>
        <dbReference type="ARBA" id="ARBA00022679"/>
    </source>
</evidence>
<keyword evidence="6" id="KW-0418">Kinase</keyword>
<dbReference type="PANTHER" id="PTHR24421">
    <property type="entry name" value="NITRATE/NITRITE SENSOR PROTEIN NARX-RELATED"/>
    <property type="match status" value="1"/>
</dbReference>
<dbReference type="Pfam" id="PF02518">
    <property type="entry name" value="HATPase_c"/>
    <property type="match status" value="1"/>
</dbReference>
<dbReference type="EC" id="2.7.13.3" evidence="2"/>
<evidence type="ECO:0000259" key="10">
    <source>
        <dbReference type="Pfam" id="PF07730"/>
    </source>
</evidence>
<keyword evidence="12" id="KW-1185">Reference proteome</keyword>
<dbReference type="InterPro" id="IPR003594">
    <property type="entry name" value="HATPase_dom"/>
</dbReference>
<evidence type="ECO:0000256" key="1">
    <source>
        <dbReference type="ARBA" id="ARBA00000085"/>
    </source>
</evidence>
<dbReference type="Gene3D" id="3.30.565.10">
    <property type="entry name" value="Histidine kinase-like ATPase, C-terminal domain"/>
    <property type="match status" value="1"/>
</dbReference>
<dbReference type="InterPro" id="IPR011712">
    <property type="entry name" value="Sig_transdc_His_kin_sub3_dim/P"/>
</dbReference>
<evidence type="ECO:0000256" key="2">
    <source>
        <dbReference type="ARBA" id="ARBA00012438"/>
    </source>
</evidence>
<organism evidence="11 12">
    <name type="scientific">Tessaracoccus flavus</name>
    <dbReference type="NCBI Taxonomy" id="1610493"/>
    <lineage>
        <taxon>Bacteria</taxon>
        <taxon>Bacillati</taxon>
        <taxon>Actinomycetota</taxon>
        <taxon>Actinomycetes</taxon>
        <taxon>Propionibacteriales</taxon>
        <taxon>Propionibacteriaceae</taxon>
        <taxon>Tessaracoccus</taxon>
    </lineage>
</organism>
<evidence type="ECO:0000313" key="12">
    <source>
        <dbReference type="Proteomes" id="UP000188324"/>
    </source>
</evidence>
<dbReference type="RefSeq" id="WP_077339708.1">
    <property type="nucleotide sequence ID" value="NZ_CP019605.1"/>
</dbReference>
<dbReference type="STRING" id="1610493.RPIT_01040"/>
<protein>
    <recommendedName>
        <fullName evidence="2">histidine kinase</fullName>
        <ecNumber evidence="2">2.7.13.3</ecNumber>
    </recommendedName>
</protein>
<evidence type="ECO:0000256" key="8">
    <source>
        <dbReference type="ARBA" id="ARBA00023012"/>
    </source>
</evidence>
<dbReference type="GO" id="GO:0046983">
    <property type="term" value="F:protein dimerization activity"/>
    <property type="evidence" value="ECO:0007669"/>
    <property type="project" value="InterPro"/>
</dbReference>
<accession>A0A1Q2CBU6</accession>
<keyword evidence="3" id="KW-0597">Phosphoprotein</keyword>
<dbReference type="GO" id="GO:0005524">
    <property type="term" value="F:ATP binding"/>
    <property type="evidence" value="ECO:0007669"/>
    <property type="project" value="UniProtKB-KW"/>
</dbReference>
<dbReference type="AlphaFoldDB" id="A0A1Q2CBU6"/>
<keyword evidence="8" id="KW-0902">Two-component regulatory system</keyword>
<keyword evidence="4" id="KW-0808">Transferase</keyword>
<dbReference type="InterPro" id="IPR050482">
    <property type="entry name" value="Sensor_HK_TwoCompSys"/>
</dbReference>
<evidence type="ECO:0000256" key="7">
    <source>
        <dbReference type="ARBA" id="ARBA00022840"/>
    </source>
</evidence>
<reference evidence="11 12" key="1">
    <citation type="journal article" date="2016" name="Int. J. Syst. Evol. Microbiol.">
        <title>Tessaracoccus flavus sp. nov., isolated from the drainage system of a lindane-producing factory.</title>
        <authorList>
            <person name="Kumari R."/>
            <person name="Singh P."/>
            <person name="Schumann P."/>
            <person name="Lal R."/>
        </authorList>
    </citation>
    <scope>NUCLEOTIDE SEQUENCE [LARGE SCALE GENOMIC DNA]</scope>
    <source>
        <strain evidence="11 12">RP1T</strain>
    </source>
</reference>
<dbReference type="InterPro" id="IPR036890">
    <property type="entry name" value="HATPase_C_sf"/>
</dbReference>
<keyword evidence="7" id="KW-0067">ATP-binding</keyword>
<name>A0A1Q2CBU6_9ACTN</name>
<dbReference type="GO" id="GO:0000155">
    <property type="term" value="F:phosphorelay sensor kinase activity"/>
    <property type="evidence" value="ECO:0007669"/>
    <property type="project" value="InterPro"/>
</dbReference>
<dbReference type="OrthoDB" id="227596at2"/>
<dbReference type="EMBL" id="CP019605">
    <property type="protein sequence ID" value="AQP43579.1"/>
    <property type="molecule type" value="Genomic_DNA"/>
</dbReference>
<dbReference type="Pfam" id="PF07730">
    <property type="entry name" value="HisKA_3"/>
    <property type="match status" value="1"/>
</dbReference>
<dbReference type="SUPFAM" id="SSF55874">
    <property type="entry name" value="ATPase domain of HSP90 chaperone/DNA topoisomerase II/histidine kinase"/>
    <property type="match status" value="1"/>
</dbReference>
<dbReference type="KEGG" id="tfl:RPIT_01040"/>
<evidence type="ECO:0000259" key="9">
    <source>
        <dbReference type="Pfam" id="PF02518"/>
    </source>
</evidence>
<evidence type="ECO:0000256" key="3">
    <source>
        <dbReference type="ARBA" id="ARBA00022553"/>
    </source>
</evidence>